<evidence type="ECO:0000313" key="3">
    <source>
        <dbReference type="Proteomes" id="UP000321049"/>
    </source>
</evidence>
<evidence type="ECO:0008006" key="4">
    <source>
        <dbReference type="Google" id="ProtNLM"/>
    </source>
</evidence>
<name>A0A511JPF8_9CELL</name>
<dbReference type="GO" id="GO:0003677">
    <property type="term" value="F:DNA binding"/>
    <property type="evidence" value="ECO:0007669"/>
    <property type="project" value="InterPro"/>
</dbReference>
<proteinExistence type="predicted"/>
<sequence>MQALLALTLGAGLYPREAWSVSTGDLIELHGCLCVRASGKHPRIVPITAPHDETLRRIAAADPGSTLLGMDPSSWTRSRLDRITQRVALPADCPRIVTHRLRSTWVRVHLEHQVDLGGLARMAAVTSGKFFENVIPYLRPVADDELFATMARQ</sequence>
<protein>
    <recommendedName>
        <fullName evidence="4">Tyr recombinase domain-containing protein</fullName>
    </recommendedName>
</protein>
<keyword evidence="3" id="KW-1185">Reference proteome</keyword>
<dbReference type="EMBL" id="BJWH01000023">
    <property type="protein sequence ID" value="GEL99886.1"/>
    <property type="molecule type" value="Genomic_DNA"/>
</dbReference>
<dbReference type="Proteomes" id="UP000321049">
    <property type="component" value="Unassembled WGS sequence"/>
</dbReference>
<comment type="caution">
    <text evidence="2">The sequence shown here is derived from an EMBL/GenBank/DDBJ whole genome shotgun (WGS) entry which is preliminary data.</text>
</comment>
<accession>A0A511JPF8</accession>
<dbReference type="GO" id="GO:0006310">
    <property type="term" value="P:DNA recombination"/>
    <property type="evidence" value="ECO:0007669"/>
    <property type="project" value="UniProtKB-KW"/>
</dbReference>
<evidence type="ECO:0000256" key="1">
    <source>
        <dbReference type="ARBA" id="ARBA00023172"/>
    </source>
</evidence>
<organism evidence="2 3">
    <name type="scientific">Cellulomonas terrae</name>
    <dbReference type="NCBI Taxonomy" id="311234"/>
    <lineage>
        <taxon>Bacteria</taxon>
        <taxon>Bacillati</taxon>
        <taxon>Actinomycetota</taxon>
        <taxon>Actinomycetes</taxon>
        <taxon>Micrococcales</taxon>
        <taxon>Cellulomonadaceae</taxon>
        <taxon>Cellulomonas</taxon>
    </lineage>
</organism>
<dbReference type="InterPro" id="IPR011010">
    <property type="entry name" value="DNA_brk_join_enz"/>
</dbReference>
<gene>
    <name evidence="2" type="ORF">CTE05_34330</name>
</gene>
<evidence type="ECO:0000313" key="2">
    <source>
        <dbReference type="EMBL" id="GEL99886.1"/>
    </source>
</evidence>
<dbReference type="Gene3D" id="1.10.443.10">
    <property type="entry name" value="Intergrase catalytic core"/>
    <property type="match status" value="1"/>
</dbReference>
<dbReference type="AlphaFoldDB" id="A0A511JPF8"/>
<keyword evidence="1" id="KW-0233">DNA recombination</keyword>
<dbReference type="InterPro" id="IPR013762">
    <property type="entry name" value="Integrase-like_cat_sf"/>
</dbReference>
<dbReference type="GO" id="GO:0015074">
    <property type="term" value="P:DNA integration"/>
    <property type="evidence" value="ECO:0007669"/>
    <property type="project" value="InterPro"/>
</dbReference>
<reference evidence="2 3" key="1">
    <citation type="submission" date="2019-07" db="EMBL/GenBank/DDBJ databases">
        <title>Whole genome shotgun sequence of Cellulomonas terrae NBRC 100819.</title>
        <authorList>
            <person name="Hosoyama A."/>
            <person name="Uohara A."/>
            <person name="Ohji S."/>
            <person name="Ichikawa N."/>
        </authorList>
    </citation>
    <scope>NUCLEOTIDE SEQUENCE [LARGE SCALE GENOMIC DNA]</scope>
    <source>
        <strain evidence="2 3">NBRC 100819</strain>
    </source>
</reference>
<dbReference type="SUPFAM" id="SSF56349">
    <property type="entry name" value="DNA breaking-rejoining enzymes"/>
    <property type="match status" value="1"/>
</dbReference>